<proteinExistence type="predicted"/>
<feature type="non-terminal residue" evidence="2">
    <location>
        <position position="1"/>
    </location>
</feature>
<comment type="caution">
    <text evidence="2">The sequence shown here is derived from an EMBL/GenBank/DDBJ whole genome shotgun (WGS) entry which is preliminary data.</text>
</comment>
<dbReference type="EMBL" id="JAUEPS010000025">
    <property type="protein sequence ID" value="KAK0455406.1"/>
    <property type="molecule type" value="Genomic_DNA"/>
</dbReference>
<feature type="compositionally biased region" description="Polar residues" evidence="1">
    <location>
        <begin position="58"/>
        <end position="76"/>
    </location>
</feature>
<feature type="compositionally biased region" description="Polar residues" evidence="1">
    <location>
        <begin position="103"/>
        <end position="116"/>
    </location>
</feature>
<dbReference type="AlphaFoldDB" id="A0AA39K6D9"/>
<dbReference type="RefSeq" id="XP_060328916.1">
    <property type="nucleotide sequence ID" value="XM_060467691.1"/>
</dbReference>
<organism evidence="2 3">
    <name type="scientific">Armillaria tabescens</name>
    <name type="common">Ringless honey mushroom</name>
    <name type="synonym">Agaricus tabescens</name>
    <dbReference type="NCBI Taxonomy" id="1929756"/>
    <lineage>
        <taxon>Eukaryota</taxon>
        <taxon>Fungi</taxon>
        <taxon>Dikarya</taxon>
        <taxon>Basidiomycota</taxon>
        <taxon>Agaricomycotina</taxon>
        <taxon>Agaricomycetes</taxon>
        <taxon>Agaricomycetidae</taxon>
        <taxon>Agaricales</taxon>
        <taxon>Marasmiineae</taxon>
        <taxon>Physalacriaceae</taxon>
        <taxon>Desarmillaria</taxon>
    </lineage>
</organism>
<evidence type="ECO:0000313" key="3">
    <source>
        <dbReference type="Proteomes" id="UP001175211"/>
    </source>
</evidence>
<gene>
    <name evidence="2" type="ORF">EV420DRAFT_1272360</name>
</gene>
<sequence length="254" mass="27119">LPELPGPPSSGSESEQDAEPVGQVAVLKTPRPPGAWAYTPAPRLARSNSLPVEEETNGGPSSPENSTPLARTTSLPPQTPAPPGGWLMTPKKSVRFDPPPADSDQSGAEITPNSSADFREETIHNEQRPSRTTRENGILKPSSVLNIDSNIPDIPPTPVSPSKSRRMPTVNFVDEYGQEEKPDKNHGSPRNRSAVRIVDAMGREVDDSIVSLEEPLTRTEGGQSYATGLVGNCAGLRGCFPVSLPFRAINTTIS</sequence>
<keyword evidence="3" id="KW-1185">Reference proteome</keyword>
<feature type="region of interest" description="Disordered" evidence="1">
    <location>
        <begin position="1"/>
        <end position="166"/>
    </location>
</feature>
<dbReference type="Proteomes" id="UP001175211">
    <property type="component" value="Unassembled WGS sequence"/>
</dbReference>
<name>A0AA39K6D9_ARMTA</name>
<evidence type="ECO:0000313" key="2">
    <source>
        <dbReference type="EMBL" id="KAK0455406.1"/>
    </source>
</evidence>
<feature type="compositionally biased region" description="Basic and acidic residues" evidence="1">
    <location>
        <begin position="117"/>
        <end position="134"/>
    </location>
</feature>
<evidence type="ECO:0000256" key="1">
    <source>
        <dbReference type="SAM" id="MobiDB-lite"/>
    </source>
</evidence>
<accession>A0AA39K6D9</accession>
<dbReference type="GeneID" id="85351239"/>
<protein>
    <submittedName>
        <fullName evidence="2">Uncharacterized protein</fullName>
    </submittedName>
</protein>
<reference evidence="2" key="1">
    <citation type="submission" date="2023-06" db="EMBL/GenBank/DDBJ databases">
        <authorList>
            <consortium name="Lawrence Berkeley National Laboratory"/>
            <person name="Ahrendt S."/>
            <person name="Sahu N."/>
            <person name="Indic B."/>
            <person name="Wong-Bajracharya J."/>
            <person name="Merenyi Z."/>
            <person name="Ke H.-M."/>
            <person name="Monk M."/>
            <person name="Kocsube S."/>
            <person name="Drula E."/>
            <person name="Lipzen A."/>
            <person name="Balint B."/>
            <person name="Henrissat B."/>
            <person name="Andreopoulos B."/>
            <person name="Martin F.M."/>
            <person name="Harder C.B."/>
            <person name="Rigling D."/>
            <person name="Ford K.L."/>
            <person name="Foster G.D."/>
            <person name="Pangilinan J."/>
            <person name="Papanicolaou A."/>
            <person name="Barry K."/>
            <person name="LaButti K."/>
            <person name="Viragh M."/>
            <person name="Koriabine M."/>
            <person name="Yan M."/>
            <person name="Riley R."/>
            <person name="Champramary S."/>
            <person name="Plett K.L."/>
            <person name="Tsai I.J."/>
            <person name="Slot J."/>
            <person name="Sipos G."/>
            <person name="Plett J."/>
            <person name="Nagy L.G."/>
            <person name="Grigoriev I.V."/>
        </authorList>
    </citation>
    <scope>NUCLEOTIDE SEQUENCE</scope>
    <source>
        <strain evidence="2">CCBAS 213</strain>
    </source>
</reference>